<evidence type="ECO:0000256" key="4">
    <source>
        <dbReference type="ARBA" id="ARBA00022692"/>
    </source>
</evidence>
<keyword evidence="5" id="KW-0732">Signal</keyword>
<dbReference type="SUPFAM" id="SSF56935">
    <property type="entry name" value="Porins"/>
    <property type="match status" value="1"/>
</dbReference>
<dbReference type="PANTHER" id="PTHR35093">
    <property type="entry name" value="OUTER MEMBRANE PROTEIN NMB0088-RELATED"/>
    <property type="match status" value="1"/>
</dbReference>
<evidence type="ECO:0000313" key="8">
    <source>
        <dbReference type="EMBL" id="MFC6097904.1"/>
    </source>
</evidence>
<comment type="caution">
    <text evidence="8">The sequence shown here is derived from an EMBL/GenBank/DDBJ whole genome shotgun (WGS) entry which is preliminary data.</text>
</comment>
<accession>A0ABW1PRM4</accession>
<proteinExistence type="inferred from homology"/>
<dbReference type="PANTHER" id="PTHR35093:SF8">
    <property type="entry name" value="OUTER MEMBRANE PROTEIN NMB0088-RELATED"/>
    <property type="match status" value="1"/>
</dbReference>
<evidence type="ECO:0000256" key="6">
    <source>
        <dbReference type="ARBA" id="ARBA00023136"/>
    </source>
</evidence>
<comment type="similarity">
    <text evidence="2">Belongs to the OmpP1/FadL family.</text>
</comment>
<evidence type="ECO:0000313" key="9">
    <source>
        <dbReference type="Proteomes" id="UP001596287"/>
    </source>
</evidence>
<dbReference type="InterPro" id="IPR005017">
    <property type="entry name" value="OMPP1/FadL/TodX"/>
</dbReference>
<dbReference type="Pfam" id="PF03349">
    <property type="entry name" value="Toluene_X"/>
    <property type="match status" value="1"/>
</dbReference>
<name>A0ABW1PRM4_9FLAO</name>
<keyword evidence="9" id="KW-1185">Reference proteome</keyword>
<keyword evidence="6" id="KW-0472">Membrane</keyword>
<dbReference type="EMBL" id="JBHSQB010000010">
    <property type="protein sequence ID" value="MFC6097904.1"/>
    <property type="molecule type" value="Genomic_DNA"/>
</dbReference>
<dbReference type="RefSeq" id="WP_379792887.1">
    <property type="nucleotide sequence ID" value="NZ_JBHSQB010000010.1"/>
</dbReference>
<evidence type="ECO:0000256" key="7">
    <source>
        <dbReference type="ARBA" id="ARBA00023237"/>
    </source>
</evidence>
<dbReference type="Gene3D" id="2.40.160.60">
    <property type="entry name" value="Outer membrane protein transport protein (OMPP1/FadL/TodX)"/>
    <property type="match status" value="1"/>
</dbReference>
<keyword evidence="3" id="KW-1134">Transmembrane beta strand</keyword>
<sequence length="508" mass="56516">MKKYILLVITGLSLHSMKAQDISDAMRYAQDNLTGTARFRAMGGAFGALGGDFSSLNVNPAGGAVFTTNQFAVTANTNTSKNNSSYFGTKTSDKENSFDLNQLGAIWVFTNTNEESNWKKLTIGVNYENTNNFDNRIYSQGFNPNNSVSQYFLSHANGLPLNTITSNNFGALNYSNQQAYFGYEGFLINPVTDTGSNTQYISNTPSGGNYYQENFTTTSGYNGKMSFNFATQYKDRFYFGLNLNAHFTDLVKKSSFYEDYLDTPGSSTSTGIQSLRFNNELYTYGNGFSFQVGTIAKVTNELRLGISYESPTWYRLNDETYQNLSVYCADCPNGTDILVEPTTYNTVYSSYTLRTPGKYTGSLAYVFGKLGLISIDYTMKDYSNTKFSNPDNENFLRNDNLSATNNDLNSLLDVTSEIRVGAEARAKQWSFRGGYRFEQSPYKNGNTIGDLHGISGGLGYNFGRTRLDAAYSYSKRDTQQAFFSQGLVDTANIESINNNVSLTLLFDL</sequence>
<reference evidence="9" key="1">
    <citation type="journal article" date="2019" name="Int. J. Syst. Evol. Microbiol.">
        <title>The Global Catalogue of Microorganisms (GCM) 10K type strain sequencing project: providing services to taxonomists for standard genome sequencing and annotation.</title>
        <authorList>
            <consortium name="The Broad Institute Genomics Platform"/>
            <consortium name="The Broad Institute Genome Sequencing Center for Infectious Disease"/>
            <person name="Wu L."/>
            <person name="Ma J."/>
        </authorList>
    </citation>
    <scope>NUCLEOTIDE SEQUENCE [LARGE SCALE GENOMIC DNA]</scope>
    <source>
        <strain evidence="9">CCUG 49679</strain>
    </source>
</reference>
<evidence type="ECO:0000256" key="2">
    <source>
        <dbReference type="ARBA" id="ARBA00008163"/>
    </source>
</evidence>
<keyword evidence="7" id="KW-0998">Cell outer membrane</keyword>
<organism evidence="8 9">
    <name type="scientific">Flavobacterium qiangtangense</name>
    <dbReference type="NCBI Taxonomy" id="1442595"/>
    <lineage>
        <taxon>Bacteria</taxon>
        <taxon>Pseudomonadati</taxon>
        <taxon>Bacteroidota</taxon>
        <taxon>Flavobacteriia</taxon>
        <taxon>Flavobacteriales</taxon>
        <taxon>Flavobacteriaceae</taxon>
        <taxon>Flavobacterium</taxon>
    </lineage>
</organism>
<evidence type="ECO:0000256" key="1">
    <source>
        <dbReference type="ARBA" id="ARBA00004571"/>
    </source>
</evidence>
<dbReference type="Proteomes" id="UP001596287">
    <property type="component" value="Unassembled WGS sequence"/>
</dbReference>
<evidence type="ECO:0000256" key="3">
    <source>
        <dbReference type="ARBA" id="ARBA00022452"/>
    </source>
</evidence>
<protein>
    <submittedName>
        <fullName evidence="8">OmpP1/FadL family transporter</fullName>
    </submittedName>
</protein>
<gene>
    <name evidence="8" type="ORF">ACFPVY_14705</name>
</gene>
<keyword evidence="4" id="KW-0812">Transmembrane</keyword>
<comment type="subcellular location">
    <subcellularLocation>
        <location evidence="1">Cell outer membrane</location>
        <topology evidence="1">Multi-pass membrane protein</topology>
    </subcellularLocation>
</comment>
<evidence type="ECO:0000256" key="5">
    <source>
        <dbReference type="ARBA" id="ARBA00022729"/>
    </source>
</evidence>